<keyword evidence="4" id="KW-1133">Transmembrane helix</keyword>
<proteinExistence type="inferred from homology"/>
<sequence>MELNEHEHERKNKFRNCVEKYEIFFENCFERLGIAINSYPILIMSLCIVINGALMSGFILIKSENDVEVLYTPQNSQSFQDRSFLRHNYPDPTIKDFLPYQLSDFGKYAEVIILSKNRTNIKSKEYFEEFREIARFIKEAVIISENGTLKNFKDLCAVQFGKCSVFGDVVLSLQFEHDFLIDKITYPNYNQSLLSSILANSKSKNGILVSTTGVKLRFYLQNKSSSVKWELDFLTQIETLKTNYTEISYSTSDSLGKELEKNTNGDIQFFSLTFTLMLTYASFACASSFIKCNNIGNRLMLGFAGILAPVLAIGSAIGFVSIIGVEFTSIVGVMPFLVVGIGIDDMFILMSGIAEAPSLTTASIEDRIKFMMKKSGVAITITSLTDLLAFTVGATSVFVSIRLFCIYTGVAVFFCYLNQLFFFCPAICLNEKRTEQKRHFLCCVKVKADKYNSRIHQCLFSGFIPNKRDDVESDLEKYPKWFIIYGFLQPFLGKVFILLMSMAYTGFSIFGAIHQEQGFLLYNLVSEDSYFHKHSHWDEHFFKSEPIIALCIKGDLNYSSPVTQHIITSVLEKAKQNQYIDPTFEINWLESYKNTTNYNASSEEKFVKGLNLLLKKWPMFSNDIIFNKDFSRIVSAKFYLKTENIKSTSAQGSLMLHLRSLSSNAGLSCFFYAPAFIFYEQYVQIWPSTLQTVGVALGVMVVVTIVFMPYPFMVFVVTTTLVSILLGIFGFMYYWGLTLSSITMIHLVMSIGFSVDFSVHICHAFLAVKTEKRDDALKKAFDLVGGPILNAAVSSLLGISMLGFSKSYIFQSFGKVMFLVIVFGLFHAAFVLPLILWALFPCYSTKQSKPEHDSVSSQKYLQPDRTLKHYKSIESISSRLGLRHVSCYPNEKLSSEKNVNVPITYTVGDLEVYCYKECRVFYAQNNRACSWDFCDCT</sequence>
<keyword evidence="6" id="KW-0325">Glycoprotein</keyword>
<dbReference type="FunCoup" id="K1PWQ5">
    <property type="interactions" value="1"/>
</dbReference>
<evidence type="ECO:0000256" key="5">
    <source>
        <dbReference type="ARBA" id="ARBA00023136"/>
    </source>
</evidence>
<keyword evidence="5" id="KW-0472">Membrane</keyword>
<evidence type="ECO:0000256" key="4">
    <source>
        <dbReference type="ARBA" id="ARBA00022989"/>
    </source>
</evidence>
<dbReference type="PROSITE" id="PS50156">
    <property type="entry name" value="SSD"/>
    <property type="match status" value="1"/>
</dbReference>
<evidence type="ECO:0000256" key="1">
    <source>
        <dbReference type="ARBA" id="ARBA00004141"/>
    </source>
</evidence>
<dbReference type="InParanoid" id="K1PWQ5"/>
<gene>
    <name evidence="7" type="ORF">CGI_10013904</name>
</gene>
<protein>
    <submittedName>
        <fullName evidence="7">Patched domain-containing protein 3</fullName>
    </submittedName>
</protein>
<keyword evidence="3" id="KW-0812">Transmembrane</keyword>
<organism evidence="7">
    <name type="scientific">Magallana gigas</name>
    <name type="common">Pacific oyster</name>
    <name type="synonym">Crassostrea gigas</name>
    <dbReference type="NCBI Taxonomy" id="29159"/>
    <lineage>
        <taxon>Eukaryota</taxon>
        <taxon>Metazoa</taxon>
        <taxon>Spiralia</taxon>
        <taxon>Lophotrochozoa</taxon>
        <taxon>Mollusca</taxon>
        <taxon>Bivalvia</taxon>
        <taxon>Autobranchia</taxon>
        <taxon>Pteriomorphia</taxon>
        <taxon>Ostreida</taxon>
        <taxon>Ostreoidea</taxon>
        <taxon>Ostreidae</taxon>
        <taxon>Magallana</taxon>
    </lineage>
</organism>
<dbReference type="Pfam" id="PF02460">
    <property type="entry name" value="Patched"/>
    <property type="match status" value="1"/>
</dbReference>
<comment type="subcellular location">
    <subcellularLocation>
        <location evidence="1">Membrane</location>
        <topology evidence="1">Multi-pass membrane protein</topology>
    </subcellularLocation>
</comment>
<comment type="similarity">
    <text evidence="2">Belongs to the patched family.</text>
</comment>
<dbReference type="AlphaFoldDB" id="K1PWQ5"/>
<evidence type="ECO:0000256" key="3">
    <source>
        <dbReference type="ARBA" id="ARBA00022692"/>
    </source>
</evidence>
<dbReference type="InterPro" id="IPR003392">
    <property type="entry name" value="PTHD_SSD"/>
</dbReference>
<dbReference type="PANTHER" id="PTHR10796:SF92">
    <property type="entry name" value="PATCHED-RELATED, ISOFORM A"/>
    <property type="match status" value="1"/>
</dbReference>
<evidence type="ECO:0000256" key="2">
    <source>
        <dbReference type="ARBA" id="ARBA00005585"/>
    </source>
</evidence>
<name>K1PWQ5_MAGGI</name>
<dbReference type="InterPro" id="IPR051697">
    <property type="entry name" value="Patched_domain-protein"/>
</dbReference>
<dbReference type="EMBL" id="JH817751">
    <property type="protein sequence ID" value="EKC23459.1"/>
    <property type="molecule type" value="Genomic_DNA"/>
</dbReference>
<evidence type="ECO:0000256" key="6">
    <source>
        <dbReference type="ARBA" id="ARBA00023180"/>
    </source>
</evidence>
<dbReference type="SUPFAM" id="SSF82866">
    <property type="entry name" value="Multidrug efflux transporter AcrB transmembrane domain"/>
    <property type="match status" value="2"/>
</dbReference>
<evidence type="ECO:0000313" key="7">
    <source>
        <dbReference type="EMBL" id="EKC23459.1"/>
    </source>
</evidence>
<reference evidence="7" key="1">
    <citation type="journal article" date="2012" name="Nature">
        <title>The oyster genome reveals stress adaptation and complexity of shell formation.</title>
        <authorList>
            <person name="Zhang G."/>
            <person name="Fang X."/>
            <person name="Guo X."/>
            <person name="Li L."/>
            <person name="Luo R."/>
            <person name="Xu F."/>
            <person name="Yang P."/>
            <person name="Zhang L."/>
            <person name="Wang X."/>
            <person name="Qi H."/>
            <person name="Xiong Z."/>
            <person name="Que H."/>
            <person name="Xie Y."/>
            <person name="Holland P.W."/>
            <person name="Paps J."/>
            <person name="Zhu Y."/>
            <person name="Wu F."/>
            <person name="Chen Y."/>
            <person name="Wang J."/>
            <person name="Peng C."/>
            <person name="Meng J."/>
            <person name="Yang L."/>
            <person name="Liu J."/>
            <person name="Wen B."/>
            <person name="Zhang N."/>
            <person name="Huang Z."/>
            <person name="Zhu Q."/>
            <person name="Feng Y."/>
            <person name="Mount A."/>
            <person name="Hedgecock D."/>
            <person name="Xu Z."/>
            <person name="Liu Y."/>
            <person name="Domazet-Loso T."/>
            <person name="Du Y."/>
            <person name="Sun X."/>
            <person name="Zhang S."/>
            <person name="Liu B."/>
            <person name="Cheng P."/>
            <person name="Jiang X."/>
            <person name="Li J."/>
            <person name="Fan D."/>
            <person name="Wang W."/>
            <person name="Fu W."/>
            <person name="Wang T."/>
            <person name="Wang B."/>
            <person name="Zhang J."/>
            <person name="Peng Z."/>
            <person name="Li Y."/>
            <person name="Li N."/>
            <person name="Wang J."/>
            <person name="Chen M."/>
            <person name="He Y."/>
            <person name="Tan F."/>
            <person name="Song X."/>
            <person name="Zheng Q."/>
            <person name="Huang R."/>
            <person name="Yang H."/>
            <person name="Du X."/>
            <person name="Chen L."/>
            <person name="Yang M."/>
            <person name="Gaffney P.M."/>
            <person name="Wang S."/>
            <person name="Luo L."/>
            <person name="She Z."/>
            <person name="Ming Y."/>
            <person name="Huang W."/>
            <person name="Zhang S."/>
            <person name="Huang B."/>
            <person name="Zhang Y."/>
            <person name="Qu T."/>
            <person name="Ni P."/>
            <person name="Miao G."/>
            <person name="Wang J."/>
            <person name="Wang Q."/>
            <person name="Steinberg C.E."/>
            <person name="Wang H."/>
            <person name="Li N."/>
            <person name="Qian L."/>
            <person name="Zhang G."/>
            <person name="Li Y."/>
            <person name="Yang H."/>
            <person name="Liu X."/>
            <person name="Wang J."/>
            <person name="Yin Y."/>
            <person name="Wang J."/>
        </authorList>
    </citation>
    <scope>NUCLEOTIDE SEQUENCE [LARGE SCALE GENOMIC DNA]</scope>
    <source>
        <strain evidence="7">05x7-T-G4-1.051#20</strain>
    </source>
</reference>
<dbReference type="PANTHER" id="PTHR10796">
    <property type="entry name" value="PATCHED-RELATED"/>
    <property type="match status" value="1"/>
</dbReference>
<accession>K1PWQ5</accession>
<dbReference type="InterPro" id="IPR000731">
    <property type="entry name" value="SSD"/>
</dbReference>
<dbReference type="GO" id="GO:0016020">
    <property type="term" value="C:membrane"/>
    <property type="evidence" value="ECO:0007669"/>
    <property type="project" value="UniProtKB-SubCell"/>
</dbReference>
<dbReference type="Gene3D" id="1.20.1640.10">
    <property type="entry name" value="Multidrug efflux transporter AcrB transmembrane domain"/>
    <property type="match status" value="2"/>
</dbReference>
<dbReference type="HOGENOM" id="CLU_002359_2_2_1"/>